<protein>
    <recommendedName>
        <fullName evidence="2">Homoserine O-acetyltransferase</fullName>
        <shortName evidence="2">HAT</shortName>
        <ecNumber evidence="2">2.3.1.31</ecNumber>
    </recommendedName>
    <alternativeName>
        <fullName evidence="2">Homoserine transacetylase</fullName>
        <shortName evidence="2">HTA</shortName>
    </alternativeName>
</protein>
<feature type="active site" evidence="2">
    <location>
        <position position="289"/>
    </location>
</feature>
<keyword evidence="5" id="KW-1185">Reference proteome</keyword>
<dbReference type="PIRSF" id="PIRSF000443">
    <property type="entry name" value="Homoser_Ac_trans"/>
    <property type="match status" value="1"/>
</dbReference>
<feature type="binding site" evidence="2">
    <location>
        <position position="319"/>
    </location>
    <ligand>
        <name>substrate</name>
    </ligand>
</feature>
<dbReference type="PANTHER" id="PTHR32268:SF11">
    <property type="entry name" value="HOMOSERINE O-ACETYLTRANSFERASE"/>
    <property type="match status" value="1"/>
</dbReference>
<evidence type="ECO:0000256" key="1">
    <source>
        <dbReference type="ARBA" id="ARBA00022679"/>
    </source>
</evidence>
<gene>
    <name evidence="4" type="primary">metX</name>
    <name evidence="2" type="synonym">metXA</name>
    <name evidence="4" type="ORF">GCM10022210_55070</name>
</gene>
<keyword evidence="2" id="KW-0486">Methionine biosynthesis</keyword>
<comment type="subunit">
    <text evidence="2">Homodimer.</text>
</comment>
<comment type="catalytic activity">
    <reaction evidence="2">
        <text>L-homoserine + acetyl-CoA = O-acetyl-L-homoserine + CoA</text>
        <dbReference type="Rhea" id="RHEA:13701"/>
        <dbReference type="ChEBI" id="CHEBI:57287"/>
        <dbReference type="ChEBI" id="CHEBI:57288"/>
        <dbReference type="ChEBI" id="CHEBI:57476"/>
        <dbReference type="ChEBI" id="CHEBI:57716"/>
        <dbReference type="EC" id="2.3.1.31"/>
    </reaction>
</comment>
<evidence type="ECO:0000256" key="2">
    <source>
        <dbReference type="HAMAP-Rule" id="MF_00296"/>
    </source>
</evidence>
<dbReference type="Gene3D" id="3.40.50.1820">
    <property type="entry name" value="alpha/beta hydrolase"/>
    <property type="match status" value="1"/>
</dbReference>
<dbReference type="EMBL" id="BAAAZC010000053">
    <property type="protein sequence ID" value="GAA3993947.1"/>
    <property type="molecule type" value="Genomic_DNA"/>
</dbReference>
<dbReference type="RefSeq" id="WP_259096673.1">
    <property type="nucleotide sequence ID" value="NZ_BAAAZC010000053.1"/>
</dbReference>
<evidence type="ECO:0000313" key="4">
    <source>
        <dbReference type="EMBL" id="GAA3993947.1"/>
    </source>
</evidence>
<feature type="domain" description="AB hydrolase-1" evidence="3">
    <location>
        <begin position="40"/>
        <end position="322"/>
    </location>
</feature>
<sequence length="351" mass="39769">MSIETYKYTQTFKLESGEQLQQLEIGFHTYGRLNKAKDNVIWICHALTANSDVFDWWKGFVGTGSIFNPEEHFIVCANILGSPYGTSNPLSIDPATGQPYFQSFPQFTIRDIVNAHRLLADELGIGQIHILIGGSLGGQQAIEWGIMEPERIKNLILIATNARHSPWGVAFNESQRLALTADPTFYDNTIDGGQKGLKAARTIALLSYRTYKTYGITQQEDEDTKTDNFKASTYQDYQGQKLVNRFNAHSYWYLTKTMDSHNVGRNRHSVEKALSLIKARTLVIGITSDVLFPIEEQQYLFRHIPKSAFAQLDSFYGHDGFLIETEFLTNIITSFFKTDVKGKIIELQRTA</sequence>
<feature type="active site" description="Nucleophile" evidence="2">
    <location>
        <position position="135"/>
    </location>
</feature>
<comment type="subcellular location">
    <subcellularLocation>
        <location evidence="2">Cytoplasm</location>
    </subcellularLocation>
</comment>
<dbReference type="Pfam" id="PF00561">
    <property type="entry name" value="Abhydrolase_1"/>
    <property type="match status" value="1"/>
</dbReference>
<dbReference type="SUPFAM" id="SSF53474">
    <property type="entry name" value="alpha/beta-Hydrolases"/>
    <property type="match status" value="1"/>
</dbReference>
<feature type="active site" evidence="2">
    <location>
        <position position="318"/>
    </location>
</feature>
<dbReference type="InterPro" id="IPR008220">
    <property type="entry name" value="HAT_MetX-like"/>
</dbReference>
<dbReference type="InterPro" id="IPR000073">
    <property type="entry name" value="AB_hydrolase_1"/>
</dbReference>
<keyword evidence="2" id="KW-0028">Amino-acid biosynthesis</keyword>
<comment type="function">
    <text evidence="2">Transfers an acetyl group from acetyl-CoA to L-homoserine, forming acetyl-L-homoserine.</text>
</comment>
<dbReference type="PANTHER" id="PTHR32268">
    <property type="entry name" value="HOMOSERINE O-ACETYLTRANSFERASE"/>
    <property type="match status" value="1"/>
</dbReference>
<comment type="caution">
    <text evidence="2">Lacks conserved residue(s) required for the propagation of feature annotation.</text>
</comment>
<organism evidence="4 5">
    <name type="scientific">Mucilaginibacter dorajii</name>
    <dbReference type="NCBI Taxonomy" id="692994"/>
    <lineage>
        <taxon>Bacteria</taxon>
        <taxon>Pseudomonadati</taxon>
        <taxon>Bacteroidota</taxon>
        <taxon>Sphingobacteriia</taxon>
        <taxon>Sphingobacteriales</taxon>
        <taxon>Sphingobacteriaceae</taxon>
        <taxon>Mucilaginibacter</taxon>
    </lineage>
</organism>
<feature type="binding site" evidence="2">
    <location>
        <position position="201"/>
    </location>
    <ligand>
        <name>substrate</name>
    </ligand>
</feature>
<dbReference type="Proteomes" id="UP001500742">
    <property type="component" value="Unassembled WGS sequence"/>
</dbReference>
<dbReference type="EC" id="2.3.1.31" evidence="2"/>
<dbReference type="NCBIfam" id="TIGR01392">
    <property type="entry name" value="homoserO_Ac_trn"/>
    <property type="match status" value="1"/>
</dbReference>
<comment type="caution">
    <text evidence="4">The sequence shown here is derived from an EMBL/GenBank/DDBJ whole genome shotgun (WGS) entry which is preliminary data.</text>
</comment>
<evidence type="ECO:0000313" key="5">
    <source>
        <dbReference type="Proteomes" id="UP001500742"/>
    </source>
</evidence>
<reference evidence="5" key="1">
    <citation type="journal article" date="2019" name="Int. J. Syst. Evol. Microbiol.">
        <title>The Global Catalogue of Microorganisms (GCM) 10K type strain sequencing project: providing services to taxonomists for standard genome sequencing and annotation.</title>
        <authorList>
            <consortium name="The Broad Institute Genomics Platform"/>
            <consortium name="The Broad Institute Genome Sequencing Center for Infectious Disease"/>
            <person name="Wu L."/>
            <person name="Ma J."/>
        </authorList>
    </citation>
    <scope>NUCLEOTIDE SEQUENCE [LARGE SCALE GENOMIC DNA]</scope>
    <source>
        <strain evidence="5">JCM 16601</strain>
    </source>
</reference>
<keyword evidence="2" id="KW-0012">Acyltransferase</keyword>
<keyword evidence="2" id="KW-0963">Cytoplasm</keyword>
<dbReference type="HAMAP" id="MF_00296">
    <property type="entry name" value="MetX_acyltransf"/>
    <property type="match status" value="1"/>
</dbReference>
<comment type="similarity">
    <text evidence="2">Belongs to the AB hydrolase superfamily. MetX family.</text>
</comment>
<name>A0ABP7R905_9SPHI</name>
<keyword evidence="1 2" id="KW-0808">Transferase</keyword>
<proteinExistence type="inferred from homology"/>
<comment type="pathway">
    <text evidence="2">Amino-acid biosynthesis; L-methionine biosynthesis via de novo pathway; O-acetyl-L-homoserine from L-homoserine: step 1/1.</text>
</comment>
<dbReference type="InterPro" id="IPR029058">
    <property type="entry name" value="AB_hydrolase_fold"/>
</dbReference>
<evidence type="ECO:0000259" key="3">
    <source>
        <dbReference type="Pfam" id="PF00561"/>
    </source>
</evidence>
<accession>A0ABP7R905</accession>